<keyword evidence="5" id="KW-0175">Coiled coil</keyword>
<keyword evidence="8" id="KW-1185">Reference proteome</keyword>
<feature type="coiled-coil region" evidence="5">
    <location>
        <begin position="709"/>
        <end position="736"/>
    </location>
</feature>
<comment type="caution">
    <text evidence="7">The sequence shown here is derived from an EMBL/GenBank/DDBJ whole genome shotgun (WGS) entry which is preliminary data.</text>
</comment>
<dbReference type="PROSITE" id="PS00108">
    <property type="entry name" value="PROTEIN_KINASE_ST"/>
    <property type="match status" value="1"/>
</dbReference>
<dbReference type="InterPro" id="IPR002110">
    <property type="entry name" value="Ankyrin_rpt"/>
</dbReference>
<dbReference type="InterPro" id="IPR000719">
    <property type="entry name" value="Prot_kinase_dom"/>
</dbReference>
<evidence type="ECO:0000313" key="8">
    <source>
        <dbReference type="Proteomes" id="UP000820818"/>
    </source>
</evidence>
<feature type="domain" description="Protein kinase" evidence="6">
    <location>
        <begin position="451"/>
        <end position="719"/>
    </location>
</feature>
<dbReference type="AlphaFoldDB" id="A0AAD5PZ69"/>
<feature type="binding site" evidence="4">
    <location>
        <position position="478"/>
    </location>
    <ligand>
        <name>ATP</name>
        <dbReference type="ChEBI" id="CHEBI:30616"/>
    </ligand>
</feature>
<dbReference type="GO" id="GO:1990604">
    <property type="term" value="C:IRE1-TRAF2-ASK1 complex"/>
    <property type="evidence" value="ECO:0007669"/>
    <property type="project" value="TreeGrafter"/>
</dbReference>
<feature type="repeat" description="ANK" evidence="3">
    <location>
        <begin position="800"/>
        <end position="836"/>
    </location>
</feature>
<feature type="domain" description="Protein kinase" evidence="6">
    <location>
        <begin position="1"/>
        <end position="279"/>
    </location>
</feature>
<keyword evidence="1 4" id="KW-0547">Nucleotide-binding</keyword>
<feature type="repeat" description="ANK" evidence="3">
    <location>
        <begin position="355"/>
        <end position="391"/>
    </location>
</feature>
<evidence type="ECO:0000256" key="3">
    <source>
        <dbReference type="PROSITE-ProRule" id="PRU00023"/>
    </source>
</evidence>
<name>A0AAD5PZ69_9CRUS</name>
<dbReference type="GO" id="GO:0004521">
    <property type="term" value="F:RNA endonuclease activity"/>
    <property type="evidence" value="ECO:0007669"/>
    <property type="project" value="InterPro"/>
</dbReference>
<dbReference type="GO" id="GO:0051082">
    <property type="term" value="F:unfolded protein binding"/>
    <property type="evidence" value="ECO:0007669"/>
    <property type="project" value="TreeGrafter"/>
</dbReference>
<dbReference type="InterPro" id="IPR045133">
    <property type="entry name" value="IRE1/2-like"/>
</dbReference>
<dbReference type="GO" id="GO:0005524">
    <property type="term" value="F:ATP binding"/>
    <property type="evidence" value="ECO:0007669"/>
    <property type="project" value="UniProtKB-UniRule"/>
</dbReference>
<organism evidence="7 8">
    <name type="scientific">Daphnia sinensis</name>
    <dbReference type="NCBI Taxonomy" id="1820382"/>
    <lineage>
        <taxon>Eukaryota</taxon>
        <taxon>Metazoa</taxon>
        <taxon>Ecdysozoa</taxon>
        <taxon>Arthropoda</taxon>
        <taxon>Crustacea</taxon>
        <taxon>Branchiopoda</taxon>
        <taxon>Diplostraca</taxon>
        <taxon>Cladocera</taxon>
        <taxon>Anomopoda</taxon>
        <taxon>Daphniidae</taxon>
        <taxon>Daphnia</taxon>
        <taxon>Daphnia similis group</taxon>
    </lineage>
</organism>
<dbReference type="SUPFAM" id="SSF56112">
    <property type="entry name" value="Protein kinase-like (PK-like)"/>
    <property type="match status" value="2"/>
</dbReference>
<reference evidence="7 8" key="1">
    <citation type="submission" date="2022-05" db="EMBL/GenBank/DDBJ databases">
        <title>A multi-omics perspective on studying reproductive biology in Daphnia sinensis.</title>
        <authorList>
            <person name="Jia J."/>
        </authorList>
    </citation>
    <scope>NUCLEOTIDE SEQUENCE [LARGE SCALE GENOMIC DNA]</scope>
    <source>
        <strain evidence="7 8">WSL</strain>
    </source>
</reference>
<dbReference type="Pfam" id="PF12796">
    <property type="entry name" value="Ank_2"/>
    <property type="match status" value="2"/>
</dbReference>
<dbReference type="InterPro" id="IPR020635">
    <property type="entry name" value="Tyr_kinase_cat_dom"/>
</dbReference>
<evidence type="ECO:0000256" key="2">
    <source>
        <dbReference type="ARBA" id="ARBA00022840"/>
    </source>
</evidence>
<dbReference type="GO" id="GO:0036498">
    <property type="term" value="P:IRE1-mediated unfolded protein response"/>
    <property type="evidence" value="ECO:0007669"/>
    <property type="project" value="TreeGrafter"/>
</dbReference>
<evidence type="ECO:0000313" key="7">
    <source>
        <dbReference type="EMBL" id="KAI9560745.1"/>
    </source>
</evidence>
<dbReference type="Gene3D" id="1.10.510.10">
    <property type="entry name" value="Transferase(Phosphotransferase) domain 1"/>
    <property type="match status" value="2"/>
</dbReference>
<accession>A0AAD5PZ69</accession>
<evidence type="ECO:0000259" key="6">
    <source>
        <dbReference type="PROSITE" id="PS50011"/>
    </source>
</evidence>
<dbReference type="SMART" id="SM00219">
    <property type="entry name" value="TyrKc"/>
    <property type="match status" value="1"/>
</dbReference>
<dbReference type="SUPFAM" id="SSF48403">
    <property type="entry name" value="Ankyrin repeat"/>
    <property type="match status" value="2"/>
</dbReference>
<dbReference type="GO" id="GO:0004674">
    <property type="term" value="F:protein serine/threonine kinase activity"/>
    <property type="evidence" value="ECO:0007669"/>
    <property type="project" value="InterPro"/>
</dbReference>
<dbReference type="PANTHER" id="PTHR13954">
    <property type="entry name" value="IRE1-RELATED"/>
    <property type="match status" value="1"/>
</dbReference>
<evidence type="ECO:0000256" key="5">
    <source>
        <dbReference type="SAM" id="Coils"/>
    </source>
</evidence>
<dbReference type="PROSITE" id="PS50011">
    <property type="entry name" value="PROTEIN_KINASE_DOM"/>
    <property type="match status" value="2"/>
</dbReference>
<dbReference type="InterPro" id="IPR036770">
    <property type="entry name" value="Ankyrin_rpt-contain_sf"/>
</dbReference>
<feature type="repeat" description="ANK" evidence="3">
    <location>
        <begin position="837"/>
        <end position="873"/>
    </location>
</feature>
<gene>
    <name evidence="7" type="ORF">GHT06_011697</name>
</gene>
<keyword evidence="3" id="KW-0040">ANK repeat</keyword>
<dbReference type="InterPro" id="IPR008271">
    <property type="entry name" value="Ser/Thr_kinase_AS"/>
</dbReference>
<dbReference type="InterPro" id="IPR008266">
    <property type="entry name" value="Tyr_kinase_AS"/>
</dbReference>
<protein>
    <recommendedName>
        <fullName evidence="6">Protein kinase domain-containing protein</fullName>
    </recommendedName>
</protein>
<keyword evidence="2 4" id="KW-0067">ATP-binding</keyword>
<sequence>MEDSLVPKMEQISINTGCGVLEDGCFGRTIEVTREVIEEKCLLRNDNLKEEEAILVHPNVVKLHFESNSDFRYELKSCVASLDQLFLKTDDSRKYKGPMPHHIEVLIQLASGLEHIHSKNLIHGDIKPENVLIFVEPTGQEKITLKWTNFGLTRKVHEYGRTVTSEIERNNVWLAPELLKLVSNGQENKYQGTVQSDVFALGLVFGSLLLKGEHLYGSMENEISGNIIEKNPINMQKMDRTLKDCYEDKIFKKMLEYDPNKRMTSTEVVNQLKSINDKLTGKEKELLQLCAGDSRLDLTEKIQTIIGFGINVNAKDHDGSNVLHLLCRHYSSPKLTDAMKLVIRSGINVNAKDYNGLNALHYLCRHNSTSNLLDAVETLLQSGIDANAKTNDGSNALHYLSRYNSNSKSNFKNVIGIFLKFGIDLMATDDNGWNMFYYLLPESEEKSNIWFDRNVLLGKGSYGSVFKGKYAGREVAVKRVQIHLVNELEEEAMKKLSHPNVVKLFHCESDADFRMYALELCDASLDQLFLKLDDPKKYNGPMPRHFEVLVQLASGLEHIHSKELIHRDIRPNNVLISKTTTSPSVEVTIKLADFGLSKQVNERGTFTLSEVRGNRQWLAPEILRRILQADNDERGNVKSDVFALALVFGYYFLKGEHLYGSSEKEIQDNIKGKKTINMEKIDGELREIYENDLFLKMLEDEPSKRMTSKEVVLQLLESIKDKLAAKEQELRHLCAAPDSQSDLTENIKKMIRLGIDLNAKDKNGFNALHLLCQYNSSEHLVDAIKVLIELGIDKNAKNKDGFNALHLLCQYNSSEHLVDAIKVLMELGIDKNAKDKAGLTALHLLCANNSSQHQVDAIKVFIELGIDKDAEDEDGWTALHVLCANNSSQHLVDAIKVTQKPKTDRLRFLFCVDSIQADT</sequence>
<dbReference type="GO" id="GO:0004713">
    <property type="term" value="F:protein tyrosine kinase activity"/>
    <property type="evidence" value="ECO:0007669"/>
    <property type="project" value="InterPro"/>
</dbReference>
<dbReference type="InterPro" id="IPR017441">
    <property type="entry name" value="Protein_kinase_ATP_BS"/>
</dbReference>
<evidence type="ECO:0000256" key="1">
    <source>
        <dbReference type="ARBA" id="ARBA00022741"/>
    </source>
</evidence>
<dbReference type="PANTHER" id="PTHR13954:SF6">
    <property type="entry name" value="NON-SPECIFIC SERINE_THREONINE PROTEIN KINASE"/>
    <property type="match status" value="1"/>
</dbReference>
<dbReference type="Proteomes" id="UP000820818">
    <property type="component" value="Linkage Group LG3"/>
</dbReference>
<dbReference type="PROSITE" id="PS00109">
    <property type="entry name" value="PROTEIN_KINASE_TYR"/>
    <property type="match status" value="1"/>
</dbReference>
<dbReference type="Gene3D" id="1.25.40.20">
    <property type="entry name" value="Ankyrin repeat-containing domain"/>
    <property type="match status" value="2"/>
</dbReference>
<proteinExistence type="predicted"/>
<dbReference type="EMBL" id="WJBH02000003">
    <property type="protein sequence ID" value="KAI9560745.1"/>
    <property type="molecule type" value="Genomic_DNA"/>
</dbReference>
<evidence type="ECO:0000256" key="4">
    <source>
        <dbReference type="PROSITE-ProRule" id="PRU10141"/>
    </source>
</evidence>
<dbReference type="Pfam" id="PF00069">
    <property type="entry name" value="Pkinase"/>
    <property type="match status" value="2"/>
</dbReference>
<dbReference type="SMART" id="SM00220">
    <property type="entry name" value="S_TKc"/>
    <property type="match status" value="2"/>
</dbReference>
<feature type="repeat" description="ANK" evidence="3">
    <location>
        <begin position="763"/>
        <end position="799"/>
    </location>
</feature>
<dbReference type="PROSITE" id="PS00107">
    <property type="entry name" value="PROTEIN_KINASE_ATP"/>
    <property type="match status" value="1"/>
</dbReference>
<dbReference type="SMART" id="SM00248">
    <property type="entry name" value="ANK"/>
    <property type="match status" value="7"/>
</dbReference>
<dbReference type="GO" id="GO:0070059">
    <property type="term" value="P:intrinsic apoptotic signaling pathway in response to endoplasmic reticulum stress"/>
    <property type="evidence" value="ECO:0007669"/>
    <property type="project" value="TreeGrafter"/>
</dbReference>
<dbReference type="InterPro" id="IPR011009">
    <property type="entry name" value="Kinase-like_dom_sf"/>
</dbReference>
<dbReference type="Gene3D" id="3.30.200.20">
    <property type="entry name" value="Phosphorylase Kinase, domain 1"/>
    <property type="match status" value="1"/>
</dbReference>
<dbReference type="PROSITE" id="PS50088">
    <property type="entry name" value="ANK_REPEAT"/>
    <property type="match status" value="4"/>
</dbReference>